<dbReference type="Proteomes" id="UP000007796">
    <property type="component" value="Unassembled WGS sequence"/>
</dbReference>
<evidence type="ECO:0000313" key="4">
    <source>
        <dbReference type="Proteomes" id="UP000007796"/>
    </source>
</evidence>
<dbReference type="AlphaFoldDB" id="F0XPG2"/>
<proteinExistence type="predicted"/>
<keyword evidence="4" id="KW-1185">Reference proteome</keyword>
<feature type="region of interest" description="Disordered" evidence="1">
    <location>
        <begin position="89"/>
        <end position="127"/>
    </location>
</feature>
<dbReference type="EMBL" id="GL629801">
    <property type="protein sequence ID" value="EFX00357.1"/>
    <property type="molecule type" value="Genomic_DNA"/>
</dbReference>
<feature type="transmembrane region" description="Helical" evidence="2">
    <location>
        <begin position="36"/>
        <end position="57"/>
    </location>
</feature>
<name>F0XPG2_GROCL</name>
<protein>
    <submittedName>
        <fullName evidence="3">Uncharacterized protein</fullName>
    </submittedName>
</protein>
<keyword evidence="2" id="KW-0472">Membrane</keyword>
<accession>F0XPG2</accession>
<dbReference type="GeneID" id="25980894"/>
<dbReference type="HOGENOM" id="CLU_1970798_0_0_1"/>
<dbReference type="OrthoDB" id="3009728at2759"/>
<evidence type="ECO:0000256" key="2">
    <source>
        <dbReference type="SAM" id="Phobius"/>
    </source>
</evidence>
<feature type="transmembrane region" description="Helical" evidence="2">
    <location>
        <begin position="12"/>
        <end position="30"/>
    </location>
</feature>
<evidence type="ECO:0000313" key="3">
    <source>
        <dbReference type="EMBL" id="EFX00357.1"/>
    </source>
</evidence>
<dbReference type="RefSeq" id="XP_014169839.1">
    <property type="nucleotide sequence ID" value="XM_014314364.1"/>
</dbReference>
<dbReference type="eggNOG" id="ENOG502SQ4J">
    <property type="taxonomic scope" value="Eukaryota"/>
</dbReference>
<feature type="compositionally biased region" description="Polar residues" evidence="1">
    <location>
        <begin position="109"/>
        <end position="127"/>
    </location>
</feature>
<keyword evidence="2" id="KW-1133">Transmembrane helix</keyword>
<reference evidence="3 4" key="1">
    <citation type="journal article" date="2011" name="Proc. Natl. Acad. Sci. U.S.A.">
        <title>Genome and transcriptome analyses of the mountain pine beetle-fungal symbiont Grosmannia clavigera, a lodgepole pine pathogen.</title>
        <authorList>
            <person name="DiGuistini S."/>
            <person name="Wang Y."/>
            <person name="Liao N.Y."/>
            <person name="Taylor G."/>
            <person name="Tanguay P."/>
            <person name="Feau N."/>
            <person name="Henrissat B."/>
            <person name="Chan S.K."/>
            <person name="Hesse-Orce U."/>
            <person name="Alamouti S.M."/>
            <person name="Tsui C.K.M."/>
            <person name="Docking R.T."/>
            <person name="Levasseur A."/>
            <person name="Haridas S."/>
            <person name="Robertson G."/>
            <person name="Birol I."/>
            <person name="Holt R.A."/>
            <person name="Marra M.A."/>
            <person name="Hamelin R.C."/>
            <person name="Hirst M."/>
            <person name="Jones S.J.M."/>
            <person name="Bohlmann J."/>
            <person name="Breuil C."/>
        </authorList>
    </citation>
    <scope>NUCLEOTIDE SEQUENCE [LARGE SCALE GENOMIC DNA]</scope>
    <source>
        <strain evidence="4">kw1407 / UAMH 11150</strain>
    </source>
</reference>
<keyword evidence="2" id="KW-0812">Transmembrane</keyword>
<organism evidence="4">
    <name type="scientific">Grosmannia clavigera (strain kw1407 / UAMH 11150)</name>
    <name type="common">Blue stain fungus</name>
    <name type="synonym">Graphiocladiella clavigera</name>
    <dbReference type="NCBI Taxonomy" id="655863"/>
    <lineage>
        <taxon>Eukaryota</taxon>
        <taxon>Fungi</taxon>
        <taxon>Dikarya</taxon>
        <taxon>Ascomycota</taxon>
        <taxon>Pezizomycotina</taxon>
        <taxon>Sordariomycetes</taxon>
        <taxon>Sordariomycetidae</taxon>
        <taxon>Ophiostomatales</taxon>
        <taxon>Ophiostomataceae</taxon>
        <taxon>Leptographium</taxon>
    </lineage>
</organism>
<dbReference type="InParanoid" id="F0XPG2"/>
<evidence type="ECO:0000256" key="1">
    <source>
        <dbReference type="SAM" id="MobiDB-lite"/>
    </source>
</evidence>
<sequence length="127" mass="13721">MKTYGLDKPAPLIANVVLNYLATFLGYLHIAMGTLIFSSVTFIEIVDVITVIMRYIASAVVCRAVLNFELAGICLAIAQQAKPAIQEDLANGGSGTGATQQYRPYKPPSSRNSSLSDQDTAYESTRE</sequence>
<gene>
    <name evidence="3" type="ORF">CMQ_7359</name>
</gene>